<accession>A0AAD6XUN8</accession>
<dbReference type="InterPro" id="IPR036851">
    <property type="entry name" value="Chloroperoxidase-like_sf"/>
</dbReference>
<evidence type="ECO:0000256" key="2">
    <source>
        <dbReference type="ARBA" id="ARBA00022559"/>
    </source>
</evidence>
<dbReference type="PROSITE" id="PS51405">
    <property type="entry name" value="HEME_HALOPEROXIDASE"/>
    <property type="match status" value="1"/>
</dbReference>
<dbReference type="SUPFAM" id="SSF47571">
    <property type="entry name" value="Cloroperoxidase"/>
    <property type="match status" value="1"/>
</dbReference>
<evidence type="ECO:0000259" key="9">
    <source>
        <dbReference type="PROSITE" id="PS51405"/>
    </source>
</evidence>
<keyword evidence="5" id="KW-0560">Oxidoreductase</keyword>
<keyword evidence="2 10" id="KW-0575">Peroxidase</keyword>
<evidence type="ECO:0000256" key="7">
    <source>
        <dbReference type="ARBA" id="ARBA00025795"/>
    </source>
</evidence>
<dbReference type="GO" id="GO:0046872">
    <property type="term" value="F:metal ion binding"/>
    <property type="evidence" value="ECO:0007669"/>
    <property type="project" value="UniProtKB-KW"/>
</dbReference>
<dbReference type="GO" id="GO:0004601">
    <property type="term" value="F:peroxidase activity"/>
    <property type="evidence" value="ECO:0007669"/>
    <property type="project" value="UniProtKB-KW"/>
</dbReference>
<evidence type="ECO:0000313" key="11">
    <source>
        <dbReference type="Proteomes" id="UP001222325"/>
    </source>
</evidence>
<dbReference type="InterPro" id="IPR000028">
    <property type="entry name" value="Chloroperoxidase"/>
</dbReference>
<evidence type="ECO:0000256" key="6">
    <source>
        <dbReference type="ARBA" id="ARBA00023004"/>
    </source>
</evidence>
<dbReference type="PANTHER" id="PTHR33577:SF9">
    <property type="entry name" value="PEROXIDASE STCC"/>
    <property type="match status" value="1"/>
</dbReference>
<name>A0AAD6XUN8_9AGAR</name>
<feature type="chain" id="PRO_5041934548" evidence="8">
    <location>
        <begin position="20"/>
        <end position="266"/>
    </location>
</feature>
<keyword evidence="4" id="KW-0479">Metal-binding</keyword>
<evidence type="ECO:0000313" key="10">
    <source>
        <dbReference type="EMBL" id="KAJ7088816.1"/>
    </source>
</evidence>
<evidence type="ECO:0000256" key="4">
    <source>
        <dbReference type="ARBA" id="ARBA00022723"/>
    </source>
</evidence>
<evidence type="ECO:0000256" key="5">
    <source>
        <dbReference type="ARBA" id="ARBA00023002"/>
    </source>
</evidence>
<dbReference type="EMBL" id="JARJCN010000025">
    <property type="protein sequence ID" value="KAJ7088816.1"/>
    <property type="molecule type" value="Genomic_DNA"/>
</dbReference>
<keyword evidence="6" id="KW-0408">Iron</keyword>
<evidence type="ECO:0000256" key="8">
    <source>
        <dbReference type="SAM" id="SignalP"/>
    </source>
</evidence>
<feature type="signal peptide" evidence="8">
    <location>
        <begin position="1"/>
        <end position="19"/>
    </location>
</feature>
<comment type="similarity">
    <text evidence="7">Belongs to the chloroperoxidase family.</text>
</comment>
<sequence length="266" mass="28623">MHFKFSTFVFASAVFTAQAFPLTGRAGHDFIPPTSSDIRSPCPALNTLANHGYIPRSGVDITFRQIMDGAKEAYNADWSSILTAVKLGLLSGDDLNSADKINLGALRLHNLIEHDASLSRQDLGDGKGDNVRFSEERFSATIANKNPGVDFYNVSSAGEAMRDALAHSIATNPLVVNTPKELVVRHGESAFYLSVLGDPITGVAPKKFVNVFFREERLPIAEGWKKPSTLITTTTLRALGAKIGRFSESKPSQKCGPFVSGPGVSA</sequence>
<keyword evidence="11" id="KW-1185">Reference proteome</keyword>
<protein>
    <submittedName>
        <fullName evidence="10">Peroxidase, family 2-domain-containing protein</fullName>
    </submittedName>
</protein>
<keyword evidence="8" id="KW-0732">Signal</keyword>
<dbReference type="Gene3D" id="1.10.489.10">
    <property type="entry name" value="Chloroperoxidase-like"/>
    <property type="match status" value="1"/>
</dbReference>
<evidence type="ECO:0000256" key="3">
    <source>
        <dbReference type="ARBA" id="ARBA00022617"/>
    </source>
</evidence>
<proteinExistence type="inferred from homology"/>
<gene>
    <name evidence="10" type="ORF">B0H15DRAFT_908319</name>
</gene>
<reference evidence="10" key="1">
    <citation type="submission" date="2023-03" db="EMBL/GenBank/DDBJ databases">
        <title>Massive genome expansion in bonnet fungi (Mycena s.s.) driven by repeated elements and novel gene families across ecological guilds.</title>
        <authorList>
            <consortium name="Lawrence Berkeley National Laboratory"/>
            <person name="Harder C.B."/>
            <person name="Miyauchi S."/>
            <person name="Viragh M."/>
            <person name="Kuo A."/>
            <person name="Thoen E."/>
            <person name="Andreopoulos B."/>
            <person name="Lu D."/>
            <person name="Skrede I."/>
            <person name="Drula E."/>
            <person name="Henrissat B."/>
            <person name="Morin E."/>
            <person name="Kohler A."/>
            <person name="Barry K."/>
            <person name="LaButti K."/>
            <person name="Morin E."/>
            <person name="Salamov A."/>
            <person name="Lipzen A."/>
            <person name="Mereny Z."/>
            <person name="Hegedus B."/>
            <person name="Baldrian P."/>
            <person name="Stursova M."/>
            <person name="Weitz H."/>
            <person name="Taylor A."/>
            <person name="Grigoriev I.V."/>
            <person name="Nagy L.G."/>
            <person name="Martin F."/>
            <person name="Kauserud H."/>
        </authorList>
    </citation>
    <scope>NUCLEOTIDE SEQUENCE</scope>
    <source>
        <strain evidence="10">CBHHK173m</strain>
    </source>
</reference>
<comment type="cofactor">
    <cofactor evidence="1">
        <name>heme b</name>
        <dbReference type="ChEBI" id="CHEBI:60344"/>
    </cofactor>
</comment>
<dbReference type="Pfam" id="PF01328">
    <property type="entry name" value="Peroxidase_2"/>
    <property type="match status" value="1"/>
</dbReference>
<keyword evidence="3" id="KW-0349">Heme</keyword>
<dbReference type="Proteomes" id="UP001222325">
    <property type="component" value="Unassembled WGS sequence"/>
</dbReference>
<dbReference type="AlphaFoldDB" id="A0AAD6XUN8"/>
<dbReference type="PANTHER" id="PTHR33577">
    <property type="entry name" value="STERIGMATOCYSTIN BIOSYNTHESIS PEROXIDASE STCC-RELATED"/>
    <property type="match status" value="1"/>
</dbReference>
<comment type="caution">
    <text evidence="10">The sequence shown here is derived from an EMBL/GenBank/DDBJ whole genome shotgun (WGS) entry which is preliminary data.</text>
</comment>
<evidence type="ECO:0000256" key="1">
    <source>
        <dbReference type="ARBA" id="ARBA00001970"/>
    </source>
</evidence>
<feature type="domain" description="Heme haloperoxidase family profile" evidence="9">
    <location>
        <begin position="26"/>
        <end position="241"/>
    </location>
</feature>
<organism evidence="10 11">
    <name type="scientific">Mycena belliarum</name>
    <dbReference type="NCBI Taxonomy" id="1033014"/>
    <lineage>
        <taxon>Eukaryota</taxon>
        <taxon>Fungi</taxon>
        <taxon>Dikarya</taxon>
        <taxon>Basidiomycota</taxon>
        <taxon>Agaricomycotina</taxon>
        <taxon>Agaricomycetes</taxon>
        <taxon>Agaricomycetidae</taxon>
        <taxon>Agaricales</taxon>
        <taxon>Marasmiineae</taxon>
        <taxon>Mycenaceae</taxon>
        <taxon>Mycena</taxon>
    </lineage>
</organism>